<keyword evidence="1" id="KW-0812">Transmembrane</keyword>
<evidence type="ECO:0000313" key="3">
    <source>
        <dbReference type="Proteomes" id="UP000293874"/>
    </source>
</evidence>
<accession>A0A4Q7N251</accession>
<feature type="transmembrane region" description="Helical" evidence="1">
    <location>
        <begin position="138"/>
        <end position="163"/>
    </location>
</feature>
<dbReference type="Proteomes" id="UP000293874">
    <property type="component" value="Unassembled WGS sequence"/>
</dbReference>
<dbReference type="AlphaFoldDB" id="A0A4Q7N251"/>
<feature type="transmembrane region" description="Helical" evidence="1">
    <location>
        <begin position="93"/>
        <end position="118"/>
    </location>
</feature>
<evidence type="ECO:0000256" key="1">
    <source>
        <dbReference type="SAM" id="Phobius"/>
    </source>
</evidence>
<dbReference type="OrthoDB" id="668928at2"/>
<comment type="caution">
    <text evidence="2">The sequence shown here is derived from an EMBL/GenBank/DDBJ whole genome shotgun (WGS) entry which is preliminary data.</text>
</comment>
<dbReference type="EMBL" id="SGXA01000001">
    <property type="protein sequence ID" value="RZS75543.1"/>
    <property type="molecule type" value="Genomic_DNA"/>
</dbReference>
<feature type="transmembrane region" description="Helical" evidence="1">
    <location>
        <begin position="12"/>
        <end position="32"/>
    </location>
</feature>
<evidence type="ECO:0000313" key="2">
    <source>
        <dbReference type="EMBL" id="RZS75543.1"/>
    </source>
</evidence>
<keyword evidence="1" id="KW-0472">Membrane</keyword>
<gene>
    <name evidence="2" type="ORF">EV199_1412</name>
</gene>
<keyword evidence="3" id="KW-1185">Reference proteome</keyword>
<proteinExistence type="predicted"/>
<feature type="transmembrane region" description="Helical" evidence="1">
    <location>
        <begin position="175"/>
        <end position="197"/>
    </location>
</feature>
<protein>
    <recommendedName>
        <fullName evidence="4">DUF4386 domain-containing protein</fullName>
    </recommendedName>
</protein>
<feature type="transmembrane region" description="Helical" evidence="1">
    <location>
        <begin position="59"/>
        <end position="81"/>
    </location>
</feature>
<sequence>MLVDKHKGPNPGITAIVYVALFALSLITYFSLSNGSGYPMPLGPVDVSQSIFLQHPDAFLANAFFGFGTAFPLGLFTAAVTSRLSFLGVRATGVSIALFGGIAASVFVALSSISTWVLSQPGIAVNKELMHALQLFGFLNGGPAFAVSMGLLMAGVSVPALLLRLTPRWIAIQGLVLAAFGVLSTLSLVFFPLMYLLPAVRFGSMIWMIAVGFSLPKTTPVHA</sequence>
<reference evidence="2 3" key="1">
    <citation type="submission" date="2019-02" db="EMBL/GenBank/DDBJ databases">
        <title>Genomic Encyclopedia of Type Strains, Phase IV (KMG-IV): sequencing the most valuable type-strain genomes for metagenomic binning, comparative biology and taxonomic classification.</title>
        <authorList>
            <person name="Goeker M."/>
        </authorList>
    </citation>
    <scope>NUCLEOTIDE SEQUENCE [LARGE SCALE GENOMIC DNA]</scope>
    <source>
        <strain evidence="2 3">DSM 18116</strain>
    </source>
</reference>
<keyword evidence="1" id="KW-1133">Transmembrane helix</keyword>
<name>A0A4Q7N251_9BACT</name>
<dbReference type="RefSeq" id="WP_130539908.1">
    <property type="nucleotide sequence ID" value="NZ_CP042431.1"/>
</dbReference>
<evidence type="ECO:0008006" key="4">
    <source>
        <dbReference type="Google" id="ProtNLM"/>
    </source>
</evidence>
<organism evidence="2 3">
    <name type="scientific">Pseudobacter ginsenosidimutans</name>
    <dbReference type="NCBI Taxonomy" id="661488"/>
    <lineage>
        <taxon>Bacteria</taxon>
        <taxon>Pseudomonadati</taxon>
        <taxon>Bacteroidota</taxon>
        <taxon>Chitinophagia</taxon>
        <taxon>Chitinophagales</taxon>
        <taxon>Chitinophagaceae</taxon>
        <taxon>Pseudobacter</taxon>
    </lineage>
</organism>